<dbReference type="CDD" id="cd02042">
    <property type="entry name" value="ParAB_family"/>
    <property type="match status" value="1"/>
</dbReference>
<dbReference type="OrthoDB" id="89202at2"/>
<evidence type="ECO:0000313" key="3">
    <source>
        <dbReference type="Proteomes" id="UP000191153"/>
    </source>
</evidence>
<dbReference type="Pfam" id="PF01656">
    <property type="entry name" value="CbiA"/>
    <property type="match status" value="1"/>
</dbReference>
<reference evidence="2 3" key="1">
    <citation type="submission" date="2017-02" db="EMBL/GenBank/DDBJ databases">
        <authorList>
            <person name="Peterson S.W."/>
        </authorList>
    </citation>
    <scope>NUCLEOTIDE SEQUENCE [LARGE SCALE GENOMIC DNA]</scope>
    <source>
        <strain evidence="2 3">ATCC 700028</strain>
    </source>
</reference>
<dbReference type="AlphaFoldDB" id="A0A1T4RB79"/>
<protein>
    <submittedName>
        <fullName evidence="2">Chromosome partitioning protein</fullName>
    </submittedName>
</protein>
<dbReference type="RefSeq" id="WP_159443658.1">
    <property type="nucleotide sequence ID" value="NZ_FUWX01000051.1"/>
</dbReference>
<evidence type="ECO:0000313" key="2">
    <source>
        <dbReference type="EMBL" id="SKA12841.1"/>
    </source>
</evidence>
<dbReference type="InterPro" id="IPR027417">
    <property type="entry name" value="P-loop_NTPase"/>
</dbReference>
<dbReference type="Proteomes" id="UP000191153">
    <property type="component" value="Unassembled WGS sequence"/>
</dbReference>
<dbReference type="STRING" id="180163.SAMN02745174_02632"/>
<sequence>MGKIITIKNNKGGVGKTFLTAQLAAGIACVDKKILILTSDPQNNIFDYLLKGDVSFKKGLKAEVANGSGEYFRLRRDLYFLPLEDVKFSNSFLKELPNFLKNVKEEFDYIFIDSIPTLKIDNIFLENSDSIIIPAYADEVTLKSVITLLDEIDITKVKAIVINRYKETAIQKRYYESLKNDLAETPILITEPVKSLSFIEGMQEDRKTIWEYSNKTAEYVQDIFLKIMNIL</sequence>
<dbReference type="PANTHER" id="PTHR13696:SF99">
    <property type="entry name" value="COBYRINIC ACID AC-DIAMIDE SYNTHASE"/>
    <property type="match status" value="1"/>
</dbReference>
<evidence type="ECO:0000259" key="1">
    <source>
        <dbReference type="Pfam" id="PF01656"/>
    </source>
</evidence>
<dbReference type="EMBL" id="FUWX01000051">
    <property type="protein sequence ID" value="SKA12841.1"/>
    <property type="molecule type" value="Genomic_DNA"/>
</dbReference>
<dbReference type="Gene3D" id="3.40.50.300">
    <property type="entry name" value="P-loop containing nucleotide triphosphate hydrolases"/>
    <property type="match status" value="1"/>
</dbReference>
<dbReference type="PANTHER" id="PTHR13696">
    <property type="entry name" value="P-LOOP CONTAINING NUCLEOSIDE TRIPHOSPHATE HYDROLASE"/>
    <property type="match status" value="1"/>
</dbReference>
<feature type="domain" description="CobQ/CobB/MinD/ParA nucleotide binding" evidence="1">
    <location>
        <begin position="5"/>
        <end position="188"/>
    </location>
</feature>
<organism evidence="2 3">
    <name type="scientific">Cetobacterium ceti</name>
    <dbReference type="NCBI Taxonomy" id="180163"/>
    <lineage>
        <taxon>Bacteria</taxon>
        <taxon>Fusobacteriati</taxon>
        <taxon>Fusobacteriota</taxon>
        <taxon>Fusobacteriia</taxon>
        <taxon>Fusobacteriales</taxon>
        <taxon>Fusobacteriaceae</taxon>
        <taxon>Cetobacterium</taxon>
    </lineage>
</organism>
<name>A0A1T4RB79_9FUSO</name>
<accession>A0A1T4RB79</accession>
<gene>
    <name evidence="2" type="ORF">SAMN02745174_02632</name>
</gene>
<dbReference type="InterPro" id="IPR050678">
    <property type="entry name" value="DNA_Partitioning_ATPase"/>
</dbReference>
<dbReference type="PROSITE" id="PS51257">
    <property type="entry name" value="PROKAR_LIPOPROTEIN"/>
    <property type="match status" value="1"/>
</dbReference>
<proteinExistence type="predicted"/>
<dbReference type="InterPro" id="IPR002586">
    <property type="entry name" value="CobQ/CobB/MinD/ParA_Nub-bd_dom"/>
</dbReference>
<keyword evidence="3" id="KW-1185">Reference proteome</keyword>
<dbReference type="SUPFAM" id="SSF52540">
    <property type="entry name" value="P-loop containing nucleoside triphosphate hydrolases"/>
    <property type="match status" value="1"/>
</dbReference>